<feature type="coiled-coil region" evidence="11">
    <location>
        <begin position="530"/>
        <end position="557"/>
    </location>
</feature>
<name>A0A3S1BNU1_ELYCH</name>
<reference evidence="13 14" key="1">
    <citation type="submission" date="2019-01" db="EMBL/GenBank/DDBJ databases">
        <title>A draft genome assembly of the solar-powered sea slug Elysia chlorotica.</title>
        <authorList>
            <person name="Cai H."/>
            <person name="Li Q."/>
            <person name="Fang X."/>
            <person name="Li J."/>
            <person name="Curtis N.E."/>
            <person name="Altenburger A."/>
            <person name="Shibata T."/>
            <person name="Feng M."/>
            <person name="Maeda T."/>
            <person name="Schwartz J.A."/>
            <person name="Shigenobu S."/>
            <person name="Lundholm N."/>
            <person name="Nishiyama T."/>
            <person name="Yang H."/>
            <person name="Hasebe M."/>
            <person name="Li S."/>
            <person name="Pierce S.K."/>
            <person name="Wang J."/>
        </authorList>
    </citation>
    <scope>NUCLEOTIDE SEQUENCE [LARGE SCALE GENOMIC DNA]</scope>
    <source>
        <strain evidence="13">EC2010</strain>
        <tissue evidence="13">Whole organism of an adult</tissue>
    </source>
</reference>
<organism evidence="13 14">
    <name type="scientific">Elysia chlorotica</name>
    <name type="common">Eastern emerald elysia</name>
    <name type="synonym">Sea slug</name>
    <dbReference type="NCBI Taxonomy" id="188477"/>
    <lineage>
        <taxon>Eukaryota</taxon>
        <taxon>Metazoa</taxon>
        <taxon>Spiralia</taxon>
        <taxon>Lophotrochozoa</taxon>
        <taxon>Mollusca</taxon>
        <taxon>Gastropoda</taxon>
        <taxon>Heterobranchia</taxon>
        <taxon>Euthyneura</taxon>
        <taxon>Panpulmonata</taxon>
        <taxon>Sacoglossa</taxon>
        <taxon>Placobranchoidea</taxon>
        <taxon>Plakobranchidae</taxon>
        <taxon>Elysia</taxon>
    </lineage>
</organism>
<protein>
    <recommendedName>
        <fullName evidence="15">Hexosyltransferase</fullName>
    </recommendedName>
</protein>
<evidence type="ECO:0000256" key="7">
    <source>
        <dbReference type="ARBA" id="ARBA00022989"/>
    </source>
</evidence>
<evidence type="ECO:0000256" key="4">
    <source>
        <dbReference type="ARBA" id="ARBA00022679"/>
    </source>
</evidence>
<evidence type="ECO:0000256" key="3">
    <source>
        <dbReference type="ARBA" id="ARBA00022676"/>
    </source>
</evidence>
<evidence type="ECO:0000256" key="5">
    <source>
        <dbReference type="ARBA" id="ARBA00022692"/>
    </source>
</evidence>
<keyword evidence="10" id="KW-0325">Glycoprotein</keyword>
<evidence type="ECO:0000256" key="12">
    <source>
        <dbReference type="SAM" id="MobiDB-lite"/>
    </source>
</evidence>
<dbReference type="OrthoDB" id="5512589at2759"/>
<feature type="compositionally biased region" description="Low complexity" evidence="12">
    <location>
        <begin position="85"/>
        <end position="198"/>
    </location>
</feature>
<keyword evidence="7" id="KW-1133">Transmembrane helix</keyword>
<keyword evidence="8" id="KW-0333">Golgi apparatus</keyword>
<dbReference type="Gene3D" id="3.90.550.50">
    <property type="match status" value="1"/>
</dbReference>
<comment type="subcellular location">
    <subcellularLocation>
        <location evidence="1">Golgi apparatus membrane</location>
        <topology evidence="1">Single-pass type II membrane protein</topology>
    </subcellularLocation>
</comment>
<gene>
    <name evidence="13" type="ORF">EGW08_020904</name>
</gene>
<evidence type="ECO:0000256" key="1">
    <source>
        <dbReference type="ARBA" id="ARBA00004323"/>
    </source>
</evidence>
<accession>A0A3S1BNU1</accession>
<sequence length="778" mass="88405">MDWLNQNGRPAVTIKRVTAILLVTGLCVDYIGTKWLSLGSPPIQVAPGLLAERRTAVKEESDGQSWAARQGTTEAVMGNYTGTYSSGSSRSDNSKNSGSRSTNSNNSSGSSNSRSKNSKNSGGSSINSNNNSVNSSTNSDSSSSNSKNSSSNSNSNSRSDISKNSSCSNSNSNIINTKNNNNSSNINKNNINISDNDTTNITDIDKNSNIRNPRSLPGLDSILEEVNRRVTSAERPVVNPHDFRYMLNEPEACRGGDVEMVIAVTSRISSLAQRQGIRDTWGKIAKDATKKTVVLFFFGKMYLPEQPVQNTSRIQRPPKEGAEMTVQMSLKNFSDILARAPLGEDFTAVLGEFRNILLGAFNKFMEELQNVLVQEFNLHAQDLQDSSLKEFRELSEEAMENVKEGFKKRMKELSEDFSKKFRTRVGEFKERVVGELKNRLGDFQKRVLKQSKLGMEDVRDESINLSKVQVKELQNAARDKFKMVVEQILMFYKNASEKKVKEFQDSSVTESMERRDVFEILKNQFHTQVEKFQQKLIEDAKEEAEAFQDRLQNDFNIQLEEFHYRLLKEFKVKVEQQHLLLLSESKTYGDIVQEDFIDSYRNLSLKSVAILRWVSQFCSKSTFVLKVDDDMYINIPLLLTKVRVQLERTPMFIMGQILSNNPPFRQKNHKWFVPYSQYKQGEYPNYVSGTAYSMSTTAAMRLYVESFYVRPIYMEDIYVTGILADSAMIPRVKDHQFSGHNKVKPSGCEFRKIISGHENSPQEMRKIHRELNDLELKC</sequence>
<comment type="caution">
    <text evidence="13">The sequence shown here is derived from an EMBL/GenBank/DDBJ whole genome shotgun (WGS) entry which is preliminary data.</text>
</comment>
<dbReference type="GO" id="GO:0006493">
    <property type="term" value="P:protein O-linked glycosylation"/>
    <property type="evidence" value="ECO:0007669"/>
    <property type="project" value="TreeGrafter"/>
</dbReference>
<dbReference type="PANTHER" id="PTHR11214">
    <property type="entry name" value="BETA-1,3-N-ACETYLGLUCOSAMINYLTRANSFERASE"/>
    <property type="match status" value="1"/>
</dbReference>
<dbReference type="GO" id="GO:0016758">
    <property type="term" value="F:hexosyltransferase activity"/>
    <property type="evidence" value="ECO:0007669"/>
    <property type="project" value="InterPro"/>
</dbReference>
<evidence type="ECO:0000256" key="9">
    <source>
        <dbReference type="ARBA" id="ARBA00023136"/>
    </source>
</evidence>
<dbReference type="Proteomes" id="UP000271974">
    <property type="component" value="Unassembled WGS sequence"/>
</dbReference>
<dbReference type="GO" id="GO:0000139">
    <property type="term" value="C:Golgi membrane"/>
    <property type="evidence" value="ECO:0007669"/>
    <property type="project" value="UniProtKB-SubCell"/>
</dbReference>
<dbReference type="AlphaFoldDB" id="A0A3S1BNU1"/>
<keyword evidence="3" id="KW-0328">Glycosyltransferase</keyword>
<dbReference type="Pfam" id="PF01762">
    <property type="entry name" value="Galactosyl_T"/>
    <property type="match status" value="1"/>
</dbReference>
<dbReference type="FunFam" id="3.90.550.50:FF:000001">
    <property type="entry name" value="Hexosyltransferase"/>
    <property type="match status" value="1"/>
</dbReference>
<keyword evidence="6" id="KW-0735">Signal-anchor</keyword>
<keyword evidence="14" id="KW-1185">Reference proteome</keyword>
<keyword evidence="9" id="KW-0472">Membrane</keyword>
<dbReference type="PANTHER" id="PTHR11214:SF314">
    <property type="entry name" value="HEXOSYLTRANSFERASE"/>
    <property type="match status" value="1"/>
</dbReference>
<evidence type="ECO:0000256" key="10">
    <source>
        <dbReference type="ARBA" id="ARBA00023180"/>
    </source>
</evidence>
<dbReference type="InterPro" id="IPR002659">
    <property type="entry name" value="Glyco_trans_31"/>
</dbReference>
<dbReference type="EMBL" id="RQTK01001230">
    <property type="protein sequence ID" value="RUS71339.1"/>
    <property type="molecule type" value="Genomic_DNA"/>
</dbReference>
<evidence type="ECO:0000256" key="8">
    <source>
        <dbReference type="ARBA" id="ARBA00023034"/>
    </source>
</evidence>
<evidence type="ECO:0000256" key="2">
    <source>
        <dbReference type="ARBA" id="ARBA00008661"/>
    </source>
</evidence>
<evidence type="ECO:0000313" key="13">
    <source>
        <dbReference type="EMBL" id="RUS71339.1"/>
    </source>
</evidence>
<evidence type="ECO:0000256" key="6">
    <source>
        <dbReference type="ARBA" id="ARBA00022968"/>
    </source>
</evidence>
<comment type="similarity">
    <text evidence="2">Belongs to the glycosyltransferase 31 family.</text>
</comment>
<keyword evidence="4" id="KW-0808">Transferase</keyword>
<feature type="region of interest" description="Disordered" evidence="12">
    <location>
        <begin position="58"/>
        <end position="198"/>
    </location>
</feature>
<evidence type="ECO:0008006" key="15">
    <source>
        <dbReference type="Google" id="ProtNLM"/>
    </source>
</evidence>
<evidence type="ECO:0000256" key="11">
    <source>
        <dbReference type="SAM" id="Coils"/>
    </source>
</evidence>
<keyword evidence="11" id="KW-0175">Coiled coil</keyword>
<keyword evidence="5" id="KW-0812">Transmembrane</keyword>
<proteinExistence type="inferred from homology"/>
<dbReference type="STRING" id="188477.A0A3S1BNU1"/>
<evidence type="ECO:0000313" key="14">
    <source>
        <dbReference type="Proteomes" id="UP000271974"/>
    </source>
</evidence>